<dbReference type="PANTHER" id="PTHR24171">
    <property type="entry name" value="ANKYRIN REPEAT DOMAIN-CONTAINING PROTEIN 39-RELATED"/>
    <property type="match status" value="1"/>
</dbReference>
<dbReference type="InterPro" id="IPR002110">
    <property type="entry name" value="Ankyrin_rpt"/>
</dbReference>
<organism evidence="5 6">
    <name type="scientific">Tribonema minus</name>
    <dbReference type="NCBI Taxonomy" id="303371"/>
    <lineage>
        <taxon>Eukaryota</taxon>
        <taxon>Sar</taxon>
        <taxon>Stramenopiles</taxon>
        <taxon>Ochrophyta</taxon>
        <taxon>PX clade</taxon>
        <taxon>Xanthophyceae</taxon>
        <taxon>Tribonematales</taxon>
        <taxon>Tribonemataceae</taxon>
        <taxon>Tribonema</taxon>
    </lineage>
</organism>
<evidence type="ECO:0000256" key="2">
    <source>
        <dbReference type="ARBA" id="ARBA00023043"/>
    </source>
</evidence>
<evidence type="ECO:0000313" key="6">
    <source>
        <dbReference type="Proteomes" id="UP000664859"/>
    </source>
</evidence>
<dbReference type="Proteomes" id="UP000664859">
    <property type="component" value="Unassembled WGS sequence"/>
</dbReference>
<gene>
    <name evidence="5" type="ORF">JKP88DRAFT_230018</name>
</gene>
<feature type="chain" id="PRO_5033015905" evidence="4">
    <location>
        <begin position="23"/>
        <end position="245"/>
    </location>
</feature>
<name>A0A835ZGL3_9STRA</name>
<feature type="repeat" description="ANK" evidence="3">
    <location>
        <begin position="104"/>
        <end position="128"/>
    </location>
</feature>
<protein>
    <submittedName>
        <fullName evidence="5">Ankyrin repeat-containing domain protein</fullName>
    </submittedName>
</protein>
<dbReference type="SUPFAM" id="SSF48403">
    <property type="entry name" value="Ankyrin repeat"/>
    <property type="match status" value="1"/>
</dbReference>
<feature type="repeat" description="ANK" evidence="3">
    <location>
        <begin position="173"/>
        <end position="205"/>
    </location>
</feature>
<dbReference type="EMBL" id="JAFCMP010000005">
    <property type="protein sequence ID" value="KAG5192511.1"/>
    <property type="molecule type" value="Genomic_DNA"/>
</dbReference>
<dbReference type="Pfam" id="PF12796">
    <property type="entry name" value="Ank_2"/>
    <property type="match status" value="1"/>
</dbReference>
<reference evidence="5" key="1">
    <citation type="submission" date="2021-02" db="EMBL/GenBank/DDBJ databases">
        <title>First Annotated Genome of the Yellow-green Alga Tribonema minus.</title>
        <authorList>
            <person name="Mahan K.M."/>
        </authorList>
    </citation>
    <scope>NUCLEOTIDE SEQUENCE</scope>
    <source>
        <strain evidence="5">UTEX B ZZ1240</strain>
    </source>
</reference>
<dbReference type="SMART" id="SM00248">
    <property type="entry name" value="ANK"/>
    <property type="match status" value="3"/>
</dbReference>
<comment type="caution">
    <text evidence="5">The sequence shown here is derived from an EMBL/GenBank/DDBJ whole genome shotgun (WGS) entry which is preliminary data.</text>
</comment>
<proteinExistence type="predicted"/>
<sequence>MIGTAAAPLGLLLLSFMDVGRAFLTAPGAHNLPTSTFACCSRGLRRSPFTRFVTVEGNVDGPSIPAPDANTNPVDIFDAILEGDAESVARYIAHGGDVNIRDSIGDSPLMLAAENDFTDIIKLLVHEGGADINGKAGAGMETPLILAAYYGYTGLCVFLVEMCGADMEVRSGRGDTALNVACHWGNVDTAQYLLDRGADPNCANHDGKRAGDEFETVFVDGRDEEAIREALEKARAAWPTRAAKA</sequence>
<dbReference type="Pfam" id="PF00023">
    <property type="entry name" value="Ank"/>
    <property type="match status" value="1"/>
</dbReference>
<accession>A0A835ZGL3</accession>
<dbReference type="OrthoDB" id="104181at2759"/>
<keyword evidence="1" id="KW-0677">Repeat</keyword>
<evidence type="ECO:0000256" key="4">
    <source>
        <dbReference type="SAM" id="SignalP"/>
    </source>
</evidence>
<feature type="signal peptide" evidence="4">
    <location>
        <begin position="1"/>
        <end position="22"/>
    </location>
</feature>
<evidence type="ECO:0000313" key="5">
    <source>
        <dbReference type="EMBL" id="KAG5192511.1"/>
    </source>
</evidence>
<dbReference type="PROSITE" id="PS50088">
    <property type="entry name" value="ANK_REPEAT"/>
    <property type="match status" value="2"/>
</dbReference>
<evidence type="ECO:0000256" key="1">
    <source>
        <dbReference type="ARBA" id="ARBA00022737"/>
    </source>
</evidence>
<keyword evidence="2 3" id="KW-0040">ANK repeat</keyword>
<dbReference type="InterPro" id="IPR036770">
    <property type="entry name" value="Ankyrin_rpt-contain_sf"/>
</dbReference>
<evidence type="ECO:0000256" key="3">
    <source>
        <dbReference type="PROSITE-ProRule" id="PRU00023"/>
    </source>
</evidence>
<dbReference type="PROSITE" id="PS50297">
    <property type="entry name" value="ANK_REP_REGION"/>
    <property type="match status" value="2"/>
</dbReference>
<dbReference type="AlphaFoldDB" id="A0A835ZGL3"/>
<dbReference type="Gene3D" id="1.25.40.20">
    <property type="entry name" value="Ankyrin repeat-containing domain"/>
    <property type="match status" value="1"/>
</dbReference>
<keyword evidence="6" id="KW-1185">Reference proteome</keyword>
<keyword evidence="4" id="KW-0732">Signal</keyword>